<dbReference type="VEuPathDB" id="MicrosporidiaDB:CWI39_0001p0090"/>
<dbReference type="VEuPathDB" id="MicrosporidiaDB:CWI36_1057p0010"/>
<keyword evidence="2" id="KW-0067">ATP-binding</keyword>
<evidence type="ECO:0000259" key="1">
    <source>
        <dbReference type="Pfam" id="PF14214"/>
    </source>
</evidence>
<evidence type="ECO:0000313" key="2">
    <source>
        <dbReference type="EMBL" id="TBU10041.1"/>
    </source>
</evidence>
<evidence type="ECO:0000313" key="3">
    <source>
        <dbReference type="Proteomes" id="UP000293045"/>
    </source>
</evidence>
<organism evidence="2 3">
    <name type="scientific">Hamiltosporidium magnivora</name>
    <dbReference type="NCBI Taxonomy" id="148818"/>
    <lineage>
        <taxon>Eukaryota</taxon>
        <taxon>Fungi</taxon>
        <taxon>Fungi incertae sedis</taxon>
        <taxon>Microsporidia</taxon>
        <taxon>Dubosqiidae</taxon>
        <taxon>Hamiltosporidium</taxon>
    </lineage>
</organism>
<name>A0A4Q9LQZ5_9MICR</name>
<proteinExistence type="predicted"/>
<dbReference type="InterPro" id="IPR025476">
    <property type="entry name" value="Helitron_helicase-like"/>
</dbReference>
<feature type="domain" description="Helitron helicase-like" evidence="1">
    <location>
        <begin position="1"/>
        <end position="95"/>
    </location>
</feature>
<keyword evidence="2" id="KW-0378">Hydrolase</keyword>
<dbReference type="AlphaFoldDB" id="A0A4Q9LQZ5"/>
<protein>
    <submittedName>
        <fullName evidence="2">PIF1-like helicase</fullName>
    </submittedName>
</protein>
<keyword evidence="2" id="KW-0347">Helicase</keyword>
<keyword evidence="2" id="KW-0547">Nucleotide-binding</keyword>
<sequence>MKQKYQDAMAIVRKYGKPDLFITMTCNPNYAEISENLDANEKRKNRPDLVDRVFREKHKALMADIIKNKIFGKVKAYCYVIEFQNRGLPHAHILITLEAILSHAMQH</sequence>
<gene>
    <name evidence="2" type="ORF">CWI39_0001p0090</name>
</gene>
<dbReference type="PANTHER" id="PTHR45786">
    <property type="entry name" value="DNA BINDING PROTEIN-LIKE"/>
    <property type="match status" value="1"/>
</dbReference>
<dbReference type="Proteomes" id="UP000293045">
    <property type="component" value="Unassembled WGS sequence"/>
</dbReference>
<dbReference type="GO" id="GO:0004386">
    <property type="term" value="F:helicase activity"/>
    <property type="evidence" value="ECO:0007669"/>
    <property type="project" value="UniProtKB-KW"/>
</dbReference>
<dbReference type="PANTHER" id="PTHR45786:SF74">
    <property type="entry name" value="ATP-DEPENDENT DNA HELICASE"/>
    <property type="match status" value="1"/>
</dbReference>
<comment type="caution">
    <text evidence="2">The sequence shown here is derived from an EMBL/GenBank/DDBJ whole genome shotgun (WGS) entry which is preliminary data.</text>
</comment>
<dbReference type="Pfam" id="PF14214">
    <property type="entry name" value="Helitron_like_N"/>
    <property type="match status" value="1"/>
</dbReference>
<accession>A0A4Q9LQZ5</accession>
<dbReference type="EMBL" id="PIXR01000001">
    <property type="protein sequence ID" value="TBU10041.1"/>
    <property type="molecule type" value="Genomic_DNA"/>
</dbReference>
<reference evidence="2 3" key="1">
    <citation type="submission" date="2017-12" db="EMBL/GenBank/DDBJ databases">
        <authorList>
            <person name="Pombert J.-F."/>
            <person name="Haag K.L."/>
            <person name="Ebert D."/>
        </authorList>
    </citation>
    <scope>NUCLEOTIDE SEQUENCE [LARGE SCALE GENOMIC DNA]</scope>
    <source>
        <strain evidence="2">IL-BN-2</strain>
    </source>
</reference>